<dbReference type="AlphaFoldDB" id="A0A382QPD5"/>
<keyword evidence="1" id="KW-1133">Transmembrane helix</keyword>
<gene>
    <name evidence="2" type="ORF">METZ01_LOCUS340208</name>
</gene>
<keyword evidence="1" id="KW-0812">Transmembrane</keyword>
<reference evidence="2" key="1">
    <citation type="submission" date="2018-05" db="EMBL/GenBank/DDBJ databases">
        <authorList>
            <person name="Lanie J.A."/>
            <person name="Ng W.-L."/>
            <person name="Kazmierczak K.M."/>
            <person name="Andrzejewski T.M."/>
            <person name="Davidsen T.M."/>
            <person name="Wayne K.J."/>
            <person name="Tettelin H."/>
            <person name="Glass J.I."/>
            <person name="Rusch D."/>
            <person name="Podicherti R."/>
            <person name="Tsui H.-C.T."/>
            <person name="Winkler M.E."/>
        </authorList>
    </citation>
    <scope>NUCLEOTIDE SEQUENCE</scope>
</reference>
<name>A0A382QPD5_9ZZZZ</name>
<keyword evidence="1" id="KW-0472">Membrane</keyword>
<sequence length="250" mass="28722">MFNKKSTWIVFSVVSILFCIIAYKTFPKAFPILNISLEMSRDEAVAKAVDLSKQYKLGPEDSDQVATFGVDQEAQNFIELDQGGADTFIDVLANKYYEAYSWKVRLYNPGEVNEAWFTFTPTGEVYGFSEKLSDDLYIESSSEISALNTAESIAQSKWNVDFTHYELVEQSQDIKPSNRTDHTFVYKRTDINLGEEGEYRLKLVLSGTKLTEIERFIKIPETFDRTYEEMRSSNNTIATISMYSMMLLYV</sequence>
<feature type="non-terminal residue" evidence="2">
    <location>
        <position position="250"/>
    </location>
</feature>
<dbReference type="EMBL" id="UINC01115956">
    <property type="protein sequence ID" value="SVC87354.1"/>
    <property type="molecule type" value="Genomic_DNA"/>
</dbReference>
<organism evidence="2">
    <name type="scientific">marine metagenome</name>
    <dbReference type="NCBI Taxonomy" id="408172"/>
    <lineage>
        <taxon>unclassified sequences</taxon>
        <taxon>metagenomes</taxon>
        <taxon>ecological metagenomes</taxon>
    </lineage>
</organism>
<feature type="transmembrane region" description="Helical" evidence="1">
    <location>
        <begin position="6"/>
        <end position="26"/>
    </location>
</feature>
<proteinExistence type="predicted"/>
<accession>A0A382QPD5</accession>
<evidence type="ECO:0000256" key="1">
    <source>
        <dbReference type="SAM" id="Phobius"/>
    </source>
</evidence>
<protein>
    <submittedName>
        <fullName evidence="2">Uncharacterized protein</fullName>
    </submittedName>
</protein>
<evidence type="ECO:0000313" key="2">
    <source>
        <dbReference type="EMBL" id="SVC87354.1"/>
    </source>
</evidence>